<accession>A0A0U3SZ59</accession>
<sequence>MNGGKQHRPSKDELVKPLQTLAISEALRAQLASENLLAINSHGQEVLHGLDFDESQLLVECREGPPADTSMQERCAELIIKHERARLRIATVDDERTAAKY</sequence>
<protein>
    <submittedName>
        <fullName evidence="1">Uncharacterized protein</fullName>
    </submittedName>
</protein>
<proteinExistence type="predicted"/>
<reference evidence="1" key="1">
    <citation type="submission" date="2015-10" db="EMBL/GenBank/DDBJ databases">
        <title>Biosynthesis of SCL-MCL polyhydroxyalkanoates by metagenomic clones in Pseudomonas putida.</title>
        <authorList>
            <person name="Cheng J."/>
            <person name="Charles T.C."/>
        </authorList>
    </citation>
    <scope>NUCLEOTIDE SEQUENCE</scope>
</reference>
<evidence type="ECO:0000313" key="1">
    <source>
        <dbReference type="EMBL" id="ALV86550.1"/>
    </source>
</evidence>
<dbReference type="EMBL" id="KT944269">
    <property type="protein sequence ID" value="ALV86550.1"/>
    <property type="molecule type" value="Genomic_DNA"/>
</dbReference>
<organism evidence="1">
    <name type="scientific">uncultured bacterium 25</name>
    <dbReference type="NCBI Taxonomy" id="1748273"/>
    <lineage>
        <taxon>Bacteria</taxon>
        <taxon>environmental samples</taxon>
    </lineage>
</organism>
<name>A0A0U3SZ59_9BACT</name>
<dbReference type="AlphaFoldDB" id="A0A0U3SZ59"/>